<reference evidence="1" key="1">
    <citation type="submission" date="2021-03" db="EMBL/GenBank/DDBJ databases">
        <authorList>
            <person name="Tran Van P."/>
        </authorList>
    </citation>
    <scope>NUCLEOTIDE SEQUENCE</scope>
</reference>
<sequence length="94" mass="10498">MKKKESFVEDQIICYASETPPLLKNDLLRCSLETGDKGVKSSWLPGPPSKCSGFVMCPLPHTLETLDVSDNKLWTNERSPGIYSRGHPSNHPKK</sequence>
<comment type="caution">
    <text evidence="1">The sequence shown here is derived from an EMBL/GenBank/DDBJ whole genome shotgun (WGS) entry which is preliminary data.</text>
</comment>
<name>A0ABN7PAB7_TIMPD</name>
<evidence type="ECO:0000313" key="2">
    <source>
        <dbReference type="Proteomes" id="UP001153148"/>
    </source>
</evidence>
<dbReference type="Proteomes" id="UP001153148">
    <property type="component" value="Unassembled WGS sequence"/>
</dbReference>
<accession>A0ABN7PAB7</accession>
<proteinExistence type="predicted"/>
<protein>
    <submittedName>
        <fullName evidence="1">Uncharacterized protein</fullName>
    </submittedName>
</protein>
<gene>
    <name evidence="1" type="ORF">TPAB3V08_LOCUS11706</name>
</gene>
<evidence type="ECO:0000313" key="1">
    <source>
        <dbReference type="EMBL" id="CAG2064762.1"/>
    </source>
</evidence>
<dbReference type="EMBL" id="CAJPIN010036691">
    <property type="protein sequence ID" value="CAG2064762.1"/>
    <property type="molecule type" value="Genomic_DNA"/>
</dbReference>
<feature type="non-terminal residue" evidence="1">
    <location>
        <position position="94"/>
    </location>
</feature>
<keyword evidence="2" id="KW-1185">Reference proteome</keyword>
<organism evidence="1 2">
    <name type="scientific">Timema podura</name>
    <name type="common">Walking stick</name>
    <dbReference type="NCBI Taxonomy" id="61482"/>
    <lineage>
        <taxon>Eukaryota</taxon>
        <taxon>Metazoa</taxon>
        <taxon>Ecdysozoa</taxon>
        <taxon>Arthropoda</taxon>
        <taxon>Hexapoda</taxon>
        <taxon>Insecta</taxon>
        <taxon>Pterygota</taxon>
        <taxon>Neoptera</taxon>
        <taxon>Polyneoptera</taxon>
        <taxon>Phasmatodea</taxon>
        <taxon>Timematodea</taxon>
        <taxon>Timematoidea</taxon>
        <taxon>Timematidae</taxon>
        <taxon>Timema</taxon>
    </lineage>
</organism>